<evidence type="ECO:0000313" key="3">
    <source>
        <dbReference type="Proteomes" id="UP000053611"/>
    </source>
</evidence>
<name>A0A0J1B3I4_9TREE</name>
<proteinExistence type="predicted"/>
<reference evidence="2 3" key="1">
    <citation type="submission" date="2015-03" db="EMBL/GenBank/DDBJ databases">
        <title>Genomics and transcriptomics of the oil-accumulating basidiomycete yeast T. oleaginosus allow insights into substrate utilization and the diverse evolutionary trajectories of mating systems in fungi.</title>
        <authorList>
            <consortium name="DOE Joint Genome Institute"/>
            <person name="Kourist R."/>
            <person name="Kracht O."/>
            <person name="Bracharz F."/>
            <person name="Lipzen A."/>
            <person name="Nolan M."/>
            <person name="Ohm R."/>
            <person name="Grigoriev I."/>
            <person name="Sun S."/>
            <person name="Heitman J."/>
            <person name="Bruck T."/>
            <person name="Nowrousian M."/>
        </authorList>
    </citation>
    <scope>NUCLEOTIDE SEQUENCE [LARGE SCALE GENOMIC DNA]</scope>
    <source>
        <strain evidence="2 3">IBC0246</strain>
    </source>
</reference>
<organism evidence="2 3">
    <name type="scientific">Cutaneotrichosporon oleaginosum</name>
    <dbReference type="NCBI Taxonomy" id="879819"/>
    <lineage>
        <taxon>Eukaryota</taxon>
        <taxon>Fungi</taxon>
        <taxon>Dikarya</taxon>
        <taxon>Basidiomycota</taxon>
        <taxon>Agaricomycotina</taxon>
        <taxon>Tremellomycetes</taxon>
        <taxon>Trichosporonales</taxon>
        <taxon>Trichosporonaceae</taxon>
        <taxon>Cutaneotrichosporon</taxon>
    </lineage>
</organism>
<feature type="compositionally biased region" description="Low complexity" evidence="1">
    <location>
        <begin position="144"/>
        <end position="154"/>
    </location>
</feature>
<evidence type="ECO:0000313" key="2">
    <source>
        <dbReference type="EMBL" id="KLT42209.1"/>
    </source>
</evidence>
<dbReference type="GeneID" id="28983859"/>
<dbReference type="InterPro" id="IPR009836">
    <property type="entry name" value="GRDP-like"/>
</dbReference>
<dbReference type="PANTHER" id="PTHR34365:SF7">
    <property type="entry name" value="GLYCINE-RICH DOMAIN-CONTAINING PROTEIN 1"/>
    <property type="match status" value="1"/>
</dbReference>
<keyword evidence="3" id="KW-1185">Reference proteome</keyword>
<dbReference type="OrthoDB" id="2587819at2759"/>
<feature type="region of interest" description="Disordered" evidence="1">
    <location>
        <begin position="93"/>
        <end position="128"/>
    </location>
</feature>
<sequence length="358" mass="39503">MVLNFRRHKHVASVLDLPVEQYDVATQLPARIQVGPYAVKPLVQISDVVDHLTILAAFADAAQREVDFRRFASHAAGEYEFWALSVLPHLRGARRSGDSPRSTGTPPINASGHPTPPIPGRSHTVPTAVGTPKLHIATGALVHSPTSSPLSSPSLPSPTPRTPLLTSELPPLPVLMAWHAHLLHPAHYAADTAPGETYAALAHTHFPLAAVAAALRTNTLPRALPHAPERHSHSISGWRVPDITVAVQQARALWIREGADTPRVQRAIVRYHAWLDLFAATRAPRLAPTPDIEMVWRTHQVRGAAFRAETAVVLGHSLDQEERGDHELRRYTARMWEKRFGQKYEKSVPRRPVRRSTV</sequence>
<dbReference type="Pfam" id="PF07173">
    <property type="entry name" value="GRDP-like"/>
    <property type="match status" value="1"/>
</dbReference>
<feature type="region of interest" description="Disordered" evidence="1">
    <location>
        <begin position="143"/>
        <end position="166"/>
    </location>
</feature>
<gene>
    <name evidence="2" type="ORF">CC85DRAFT_285798</name>
</gene>
<dbReference type="Proteomes" id="UP000053611">
    <property type="component" value="Unassembled WGS sequence"/>
</dbReference>
<evidence type="ECO:0000256" key="1">
    <source>
        <dbReference type="SAM" id="MobiDB-lite"/>
    </source>
</evidence>
<dbReference type="STRING" id="879819.A0A0J1B3I4"/>
<dbReference type="RefSeq" id="XP_018278700.1">
    <property type="nucleotide sequence ID" value="XM_018423256.1"/>
</dbReference>
<feature type="compositionally biased region" description="Polar residues" evidence="1">
    <location>
        <begin position="99"/>
        <end position="108"/>
    </location>
</feature>
<dbReference type="AlphaFoldDB" id="A0A0J1B3I4"/>
<dbReference type="EMBL" id="KQ087208">
    <property type="protein sequence ID" value="KLT42209.1"/>
    <property type="molecule type" value="Genomic_DNA"/>
</dbReference>
<dbReference type="PANTHER" id="PTHR34365">
    <property type="entry name" value="ENOLASE (DUF1399)"/>
    <property type="match status" value="1"/>
</dbReference>
<accession>A0A0J1B3I4</accession>
<protein>
    <submittedName>
        <fullName evidence="2">Uncharacterized protein</fullName>
    </submittedName>
</protein>